<dbReference type="PROSITE" id="PS51898">
    <property type="entry name" value="TYR_RECOMBINASE"/>
    <property type="match status" value="1"/>
</dbReference>
<dbReference type="CDD" id="cd01185">
    <property type="entry name" value="INTN1_C_like"/>
    <property type="match status" value="1"/>
</dbReference>
<dbReference type="GO" id="GO:0015074">
    <property type="term" value="P:DNA integration"/>
    <property type="evidence" value="ECO:0007669"/>
    <property type="project" value="UniProtKB-KW"/>
</dbReference>
<dbReference type="GO" id="GO:0006310">
    <property type="term" value="P:DNA recombination"/>
    <property type="evidence" value="ECO:0007669"/>
    <property type="project" value="UniProtKB-KW"/>
</dbReference>
<dbReference type="GO" id="GO:0003677">
    <property type="term" value="F:DNA binding"/>
    <property type="evidence" value="ECO:0007669"/>
    <property type="project" value="UniProtKB-UniRule"/>
</dbReference>
<comment type="caution">
    <text evidence="8">The sequence shown here is derived from an EMBL/GenBank/DDBJ whole genome shotgun (WGS) entry which is preliminary data.</text>
</comment>
<protein>
    <submittedName>
        <fullName evidence="8">Site-specific integrase</fullName>
    </submittedName>
</protein>
<dbReference type="Pfam" id="PF13102">
    <property type="entry name" value="Phage_int_SAM_5"/>
    <property type="match status" value="1"/>
</dbReference>
<dbReference type="Gene3D" id="1.10.443.10">
    <property type="entry name" value="Intergrase catalytic core"/>
    <property type="match status" value="1"/>
</dbReference>
<evidence type="ECO:0000259" key="6">
    <source>
        <dbReference type="PROSITE" id="PS51898"/>
    </source>
</evidence>
<dbReference type="Proteomes" id="UP000284379">
    <property type="component" value="Unassembled WGS sequence"/>
</dbReference>
<dbReference type="InterPro" id="IPR044068">
    <property type="entry name" value="CB"/>
</dbReference>
<dbReference type="PANTHER" id="PTHR30349:SF41">
    <property type="entry name" value="INTEGRASE_RECOMBINASE PROTEIN MJ0367-RELATED"/>
    <property type="match status" value="1"/>
</dbReference>
<dbReference type="PANTHER" id="PTHR30349">
    <property type="entry name" value="PHAGE INTEGRASE-RELATED"/>
    <property type="match status" value="1"/>
</dbReference>
<dbReference type="InterPro" id="IPR011010">
    <property type="entry name" value="DNA_brk_join_enz"/>
</dbReference>
<evidence type="ECO:0000256" key="4">
    <source>
        <dbReference type="ARBA" id="ARBA00023172"/>
    </source>
</evidence>
<keyword evidence="4" id="KW-0233">DNA recombination</keyword>
<name>A0A413VY65_9BACE</name>
<feature type="domain" description="Core-binding (CB)" evidence="7">
    <location>
        <begin position="112"/>
        <end position="201"/>
    </location>
</feature>
<dbReference type="InterPro" id="IPR010998">
    <property type="entry name" value="Integrase_recombinase_N"/>
</dbReference>
<keyword evidence="2" id="KW-0229">DNA integration</keyword>
<dbReference type="InterPro" id="IPR035386">
    <property type="entry name" value="Arm-DNA-bind_5"/>
</dbReference>
<evidence type="ECO:0000256" key="3">
    <source>
        <dbReference type="ARBA" id="ARBA00023125"/>
    </source>
</evidence>
<dbReference type="SUPFAM" id="SSF56349">
    <property type="entry name" value="DNA breaking-rejoining enzymes"/>
    <property type="match status" value="1"/>
</dbReference>
<comment type="similarity">
    <text evidence="1">Belongs to the 'phage' integrase family.</text>
</comment>
<evidence type="ECO:0000256" key="1">
    <source>
        <dbReference type="ARBA" id="ARBA00008857"/>
    </source>
</evidence>
<dbReference type="AlphaFoldDB" id="A0A413VY65"/>
<evidence type="ECO:0000256" key="2">
    <source>
        <dbReference type="ARBA" id="ARBA00022908"/>
    </source>
</evidence>
<dbReference type="Gene3D" id="1.10.150.130">
    <property type="match status" value="1"/>
</dbReference>
<reference evidence="8 9" key="1">
    <citation type="submission" date="2018-08" db="EMBL/GenBank/DDBJ databases">
        <title>A genome reference for cultivated species of the human gut microbiota.</title>
        <authorList>
            <person name="Zou Y."/>
            <person name="Xue W."/>
            <person name="Luo G."/>
        </authorList>
    </citation>
    <scope>NUCLEOTIDE SEQUENCE [LARGE SCALE GENOMIC DNA]</scope>
    <source>
        <strain evidence="8 9">AM40-30BH</strain>
    </source>
</reference>
<gene>
    <name evidence="8" type="ORF">DW888_01575</name>
</gene>
<feature type="domain" description="Tyr recombinase" evidence="6">
    <location>
        <begin position="224"/>
        <end position="413"/>
    </location>
</feature>
<evidence type="ECO:0000313" key="9">
    <source>
        <dbReference type="Proteomes" id="UP000284379"/>
    </source>
</evidence>
<dbReference type="PROSITE" id="PS51900">
    <property type="entry name" value="CB"/>
    <property type="match status" value="1"/>
</dbReference>
<sequence length="413" mass="48273">MSVYVPTPTLFLKTDNKKGSDKKPLWIRFPRINGKEVKFSFGKRGKAFRFSEEEWDNENKRPYDMELAIIIDNEFSQIKKAVNKAVINEEEITIDLLRKIVENENVDESRNASFYHFFNKYITMQEKKGSMSDGTFKSYMTTLRALKSFREEIKVREINAKLINAFDDFLIKRGNESGDGDVKGSRNNRLRHVRAVINFIEQRQRIEIENPFRRGDVVIPKLEPNGTFLDFDELDKMYKLIRKIKIGTPEYRVLIMYLFSCFTGFRISDVVDIKWKNIDFKKNTFIKEAIKNRARKKRKLAVPVFELAGKILELATENDINNVELENNIFLEVKGDINEILRELAEQIGIEKYLTYHSSRRTFATLAILQGTDLQILKGYMGPLFSGYLRNNKKKLGIKSEKSKFGKLCCCRI</sequence>
<dbReference type="InterPro" id="IPR025269">
    <property type="entry name" value="SAM-like_dom"/>
</dbReference>
<proteinExistence type="inferred from homology"/>
<dbReference type="Pfam" id="PF17293">
    <property type="entry name" value="Arm-DNA-bind_5"/>
    <property type="match status" value="1"/>
</dbReference>
<organism evidence="8 9">
    <name type="scientific">Bacteroides nordii</name>
    <dbReference type="NCBI Taxonomy" id="291645"/>
    <lineage>
        <taxon>Bacteria</taxon>
        <taxon>Pseudomonadati</taxon>
        <taxon>Bacteroidota</taxon>
        <taxon>Bacteroidia</taxon>
        <taxon>Bacteroidales</taxon>
        <taxon>Bacteroidaceae</taxon>
        <taxon>Bacteroides</taxon>
    </lineage>
</organism>
<dbReference type="InterPro" id="IPR002104">
    <property type="entry name" value="Integrase_catalytic"/>
</dbReference>
<evidence type="ECO:0000259" key="7">
    <source>
        <dbReference type="PROSITE" id="PS51900"/>
    </source>
</evidence>
<dbReference type="RefSeq" id="WP_122200730.1">
    <property type="nucleotide sequence ID" value="NZ_CABJFV010000001.1"/>
</dbReference>
<dbReference type="Pfam" id="PF00589">
    <property type="entry name" value="Phage_integrase"/>
    <property type="match status" value="1"/>
</dbReference>
<evidence type="ECO:0000256" key="5">
    <source>
        <dbReference type="PROSITE-ProRule" id="PRU01248"/>
    </source>
</evidence>
<dbReference type="EMBL" id="QSGO01000001">
    <property type="protein sequence ID" value="RHB38527.1"/>
    <property type="molecule type" value="Genomic_DNA"/>
</dbReference>
<dbReference type="InterPro" id="IPR013762">
    <property type="entry name" value="Integrase-like_cat_sf"/>
</dbReference>
<evidence type="ECO:0000313" key="8">
    <source>
        <dbReference type="EMBL" id="RHB38527.1"/>
    </source>
</evidence>
<dbReference type="InterPro" id="IPR050090">
    <property type="entry name" value="Tyrosine_recombinase_XerCD"/>
</dbReference>
<accession>A0A413VY65</accession>
<keyword evidence="3 5" id="KW-0238">DNA-binding</keyword>